<dbReference type="SUPFAM" id="SSF56112">
    <property type="entry name" value="Protein kinase-like (PK-like)"/>
    <property type="match status" value="1"/>
</dbReference>
<dbReference type="InterPro" id="IPR011009">
    <property type="entry name" value="Kinase-like_dom_sf"/>
</dbReference>
<keyword evidence="1" id="KW-0808">Transferase</keyword>
<dbReference type="Proteomes" id="UP000238348">
    <property type="component" value="Chromosome"/>
</dbReference>
<gene>
    <name evidence="1" type="ORF">SOCE26_013220</name>
</gene>
<name>A0A2L0EKU6_SORCE</name>
<dbReference type="OrthoDB" id="3638028at2"/>
<keyword evidence="1" id="KW-0418">Kinase</keyword>
<protein>
    <submittedName>
        <fullName evidence="1">Streptomycin 6-kinase</fullName>
    </submittedName>
</protein>
<dbReference type="GO" id="GO:0019748">
    <property type="term" value="P:secondary metabolic process"/>
    <property type="evidence" value="ECO:0007669"/>
    <property type="project" value="InterPro"/>
</dbReference>
<dbReference type="GO" id="GO:0016773">
    <property type="term" value="F:phosphotransferase activity, alcohol group as acceptor"/>
    <property type="evidence" value="ECO:0007669"/>
    <property type="project" value="InterPro"/>
</dbReference>
<dbReference type="GO" id="GO:0016301">
    <property type="term" value="F:kinase activity"/>
    <property type="evidence" value="ECO:0007669"/>
    <property type="project" value="UniProtKB-KW"/>
</dbReference>
<accession>A0A2L0EKU6</accession>
<dbReference type="AlphaFoldDB" id="A0A2L0EKU6"/>
<evidence type="ECO:0000313" key="2">
    <source>
        <dbReference type="Proteomes" id="UP000238348"/>
    </source>
</evidence>
<dbReference type="Gene3D" id="1.10.510.10">
    <property type="entry name" value="Transferase(Phosphotransferase) domain 1"/>
    <property type="match status" value="1"/>
</dbReference>
<reference evidence="1 2" key="1">
    <citation type="submission" date="2015-09" db="EMBL/GenBank/DDBJ databases">
        <title>Sorangium comparison.</title>
        <authorList>
            <person name="Zaburannyi N."/>
            <person name="Bunk B."/>
            <person name="Overmann J."/>
            <person name="Mueller R."/>
        </authorList>
    </citation>
    <scope>NUCLEOTIDE SEQUENCE [LARGE SCALE GENOMIC DNA]</scope>
    <source>
        <strain evidence="1 2">So ce26</strain>
    </source>
</reference>
<organism evidence="1 2">
    <name type="scientific">Sorangium cellulosum</name>
    <name type="common">Polyangium cellulosum</name>
    <dbReference type="NCBI Taxonomy" id="56"/>
    <lineage>
        <taxon>Bacteria</taxon>
        <taxon>Pseudomonadati</taxon>
        <taxon>Myxococcota</taxon>
        <taxon>Polyangia</taxon>
        <taxon>Polyangiales</taxon>
        <taxon>Polyangiaceae</taxon>
        <taxon>Sorangium</taxon>
    </lineage>
</organism>
<evidence type="ECO:0000313" key="1">
    <source>
        <dbReference type="EMBL" id="AUX39927.1"/>
    </source>
</evidence>
<proteinExistence type="predicted"/>
<dbReference type="InterPro" id="IPR006748">
    <property type="entry name" value="NH2Glyco/OHUrea_AB-resist_kin"/>
</dbReference>
<sequence>MDQSDEMTTWSVPLVLPPRLVTQAESSPEGRVWLSCLPARVADLLRRWSLELEAPAGDAGATCSFVARVRRADGTKVVLKLGLPHLEAEHEALGLRFWNGDGMARLLDADDDTGALLLERCEPGTPLAARPEEEQDVVIASILRRLWRAPAAPHGFRPLCDMVRYWVDCALARSADWPDAGFARAGIARLIELARPAQGDVLLATDLHAGNVLAAQREPWLAIDPKPFVGDPAYDATQHLLNGTQRLRADPRGTVARLSERLGVSGERVGDWLFARLAQAAHVRGETFGLSAQEAVELARRLEQ</sequence>
<dbReference type="RefSeq" id="WP_159396712.1">
    <property type="nucleotide sequence ID" value="NZ_CP012673.1"/>
</dbReference>
<dbReference type="EMBL" id="CP012673">
    <property type="protein sequence ID" value="AUX39927.1"/>
    <property type="molecule type" value="Genomic_DNA"/>
</dbReference>
<dbReference type="Pfam" id="PF04655">
    <property type="entry name" value="APH_6_hur"/>
    <property type="match status" value="1"/>
</dbReference>